<feature type="compositionally biased region" description="Polar residues" evidence="1">
    <location>
        <begin position="490"/>
        <end position="503"/>
    </location>
</feature>
<dbReference type="Proteomes" id="UP000055590">
    <property type="component" value="Chromosome"/>
</dbReference>
<sequence>MPLRSTWNVGARRFASGKLEESGRVGGFRVPLDRTIERRRAGFLLPAPPVSESPNPPRETRSSGPLIGFPWQKESLTAREPGRIALVAPRLQTHCFHEATRGAGGLPLGKGARSARSLAVDAEVLLPRPWRALRERRRRMRPALPAPRRGGLRRWDRREPSTGPDLAPGGRTSGPHPVLQRAVPDSVPSSAGGSVGRRGSRLRRSLKRRGPSLPFARPLALRFPGNPGYTPDPAAPGRSSALNRAHCPRCPTPTASLGEGVRPVGPLQPRGLGTAFSDVAGRPSAGFQHSARNPHQGPVEPSRLDPKVPAPLGSGNLSGRAATSRRPPARRSAGCLRALGLRRDPLLRPDSLGDTVPLGASRRRFEGQSERPVSDTSSPDDRHSDSTNPRCGGRRPVELALPTLARSRGPRSQSRSPANAFDDPSVGGFHVERSPSERMGSRNPRARSREAIPSKSPTPPSSTEQDRSSLSSNSERQDLPAPCPWFEGPQISTRTDPASTNWPPLSPAGYRNAGYESGSSALEGNPIRFESRGSNRTPIVTAGACFELPMRTLGSTRARPTSLRVGLATGRALWPPPGQGRRVSTQLRAWGRSDTTASPSTRALPTLPVSGTPGLLQHPLRSVAESFGSRSTEMRACRRTSGFATRGPLKPADLRGLVLPRRTNAETFRTGGGGESEGLRCRSASVQARPVGVESIRALHSGRSAGSRGSRWTDAIVDPRAVTLPRRVPPPCTIPLDVGPPCRMAAVAVRSPFKPPPPAARRARPRKAHPDSSGAHGLRDSPNSVP</sequence>
<dbReference type="KEGG" id="vin:AKJ08_3248"/>
<dbReference type="AlphaFoldDB" id="A0A0K1PHI5"/>
<feature type="compositionally biased region" description="Pro residues" evidence="1">
    <location>
        <begin position="46"/>
        <end position="57"/>
    </location>
</feature>
<feature type="compositionally biased region" description="Basic and acidic residues" evidence="1">
    <location>
        <begin position="363"/>
        <end position="385"/>
    </location>
</feature>
<dbReference type="STRING" id="1391653.AKJ08_3248"/>
<organism evidence="2 3">
    <name type="scientific">Vulgatibacter incomptus</name>
    <dbReference type="NCBI Taxonomy" id="1391653"/>
    <lineage>
        <taxon>Bacteria</taxon>
        <taxon>Pseudomonadati</taxon>
        <taxon>Myxococcota</taxon>
        <taxon>Myxococcia</taxon>
        <taxon>Myxococcales</taxon>
        <taxon>Cystobacterineae</taxon>
        <taxon>Vulgatibacteraceae</taxon>
        <taxon>Vulgatibacter</taxon>
    </lineage>
</organism>
<feature type="region of interest" description="Disordered" evidence="1">
    <location>
        <begin position="749"/>
        <end position="786"/>
    </location>
</feature>
<feature type="compositionally biased region" description="Polar residues" evidence="1">
    <location>
        <begin position="592"/>
        <end position="603"/>
    </location>
</feature>
<evidence type="ECO:0000313" key="2">
    <source>
        <dbReference type="EMBL" id="AKU92861.1"/>
    </source>
</evidence>
<feature type="region of interest" description="Disordered" evidence="1">
    <location>
        <begin position="141"/>
        <end position="503"/>
    </location>
</feature>
<gene>
    <name evidence="2" type="ORF">AKJ08_3248</name>
</gene>
<evidence type="ECO:0000256" key="1">
    <source>
        <dbReference type="SAM" id="MobiDB-lite"/>
    </source>
</evidence>
<feature type="compositionally biased region" description="Basic residues" evidence="1">
    <location>
        <begin position="198"/>
        <end position="210"/>
    </location>
</feature>
<feature type="compositionally biased region" description="Low complexity" evidence="1">
    <location>
        <begin position="320"/>
        <end position="339"/>
    </location>
</feature>
<proteinExistence type="predicted"/>
<dbReference type="EMBL" id="CP012332">
    <property type="protein sequence ID" value="AKU92861.1"/>
    <property type="molecule type" value="Genomic_DNA"/>
</dbReference>
<name>A0A0K1PHI5_9BACT</name>
<feature type="compositionally biased region" description="Low complexity" evidence="1">
    <location>
        <begin position="406"/>
        <end position="417"/>
    </location>
</feature>
<feature type="region of interest" description="Disordered" evidence="1">
    <location>
        <begin position="592"/>
        <end position="616"/>
    </location>
</feature>
<keyword evidence="3" id="KW-1185">Reference proteome</keyword>
<evidence type="ECO:0000313" key="3">
    <source>
        <dbReference type="Proteomes" id="UP000055590"/>
    </source>
</evidence>
<reference evidence="2 3" key="1">
    <citation type="submission" date="2015-08" db="EMBL/GenBank/DDBJ databases">
        <authorList>
            <person name="Babu N.S."/>
            <person name="Beckwith C.J."/>
            <person name="Beseler K.G."/>
            <person name="Brison A."/>
            <person name="Carone J.V."/>
            <person name="Caskin T.P."/>
            <person name="Diamond M."/>
            <person name="Durham M.E."/>
            <person name="Foxe J.M."/>
            <person name="Go M."/>
            <person name="Henderson B.A."/>
            <person name="Jones I.B."/>
            <person name="McGettigan J.A."/>
            <person name="Micheletti S.J."/>
            <person name="Nasrallah M.E."/>
            <person name="Ortiz D."/>
            <person name="Piller C.R."/>
            <person name="Privatt S.R."/>
            <person name="Schneider S.L."/>
            <person name="Sharp S."/>
            <person name="Smith T.C."/>
            <person name="Stanton J.D."/>
            <person name="Ullery H.E."/>
            <person name="Wilson R.J."/>
            <person name="Serrano M.G."/>
            <person name="Buck G."/>
            <person name="Lee V."/>
            <person name="Wang Y."/>
            <person name="Carvalho R."/>
            <person name="Voegtly L."/>
            <person name="Shi R."/>
            <person name="Duckworth R."/>
            <person name="Johnson A."/>
            <person name="Loviza R."/>
            <person name="Walstead R."/>
            <person name="Shah Z."/>
            <person name="Kiflezghi M."/>
            <person name="Wade K."/>
            <person name="Ball S.L."/>
            <person name="Bradley K.W."/>
            <person name="Asai D.J."/>
            <person name="Bowman C.A."/>
            <person name="Russell D.A."/>
            <person name="Pope W.H."/>
            <person name="Jacobs-Sera D."/>
            <person name="Hendrix R.W."/>
            <person name="Hatfull G.F."/>
        </authorList>
    </citation>
    <scope>NUCLEOTIDE SEQUENCE [LARGE SCALE GENOMIC DNA]</scope>
    <source>
        <strain evidence="2 3">DSM 27710</strain>
    </source>
</reference>
<accession>A0A0K1PHI5</accession>
<feature type="region of interest" description="Disordered" evidence="1">
    <location>
        <begin position="45"/>
        <end position="68"/>
    </location>
</feature>
<protein>
    <submittedName>
        <fullName evidence="2">Basic proline-rich protein</fullName>
    </submittedName>
</protein>
<feature type="compositionally biased region" description="Basic and acidic residues" evidence="1">
    <location>
        <begin position="430"/>
        <end position="440"/>
    </location>
</feature>